<proteinExistence type="predicted"/>
<feature type="compositionally biased region" description="Acidic residues" evidence="1">
    <location>
        <begin position="129"/>
        <end position="152"/>
    </location>
</feature>
<feature type="compositionally biased region" description="Basic and acidic residues" evidence="1">
    <location>
        <begin position="115"/>
        <end position="128"/>
    </location>
</feature>
<reference evidence="3" key="1">
    <citation type="submission" date="2024-06" db="EMBL/GenBank/DDBJ databases">
        <title>Multi-omics analyses provide insights into the biosynthesis of the anticancer antibiotic pleurotin in Hohenbuehelia grisea.</title>
        <authorList>
            <person name="Weaver J.A."/>
            <person name="Alberti F."/>
        </authorList>
    </citation>
    <scope>NUCLEOTIDE SEQUENCE [LARGE SCALE GENOMIC DNA]</scope>
    <source>
        <strain evidence="3">T-177</strain>
    </source>
</reference>
<gene>
    <name evidence="2" type="ORF">HGRIS_004216</name>
</gene>
<dbReference type="EMBL" id="JASNQZ010000007">
    <property type="protein sequence ID" value="KAL0955333.1"/>
    <property type="molecule type" value="Genomic_DNA"/>
</dbReference>
<accession>A0ABR3JIT1</accession>
<feature type="region of interest" description="Disordered" evidence="1">
    <location>
        <begin position="189"/>
        <end position="240"/>
    </location>
</feature>
<comment type="caution">
    <text evidence="2">The sequence shown here is derived from an EMBL/GenBank/DDBJ whole genome shotgun (WGS) entry which is preliminary data.</text>
</comment>
<evidence type="ECO:0000313" key="3">
    <source>
        <dbReference type="Proteomes" id="UP001556367"/>
    </source>
</evidence>
<evidence type="ECO:0000313" key="2">
    <source>
        <dbReference type="EMBL" id="KAL0955333.1"/>
    </source>
</evidence>
<keyword evidence="3" id="KW-1185">Reference proteome</keyword>
<feature type="region of interest" description="Disordered" evidence="1">
    <location>
        <begin position="114"/>
        <end position="177"/>
    </location>
</feature>
<name>A0ABR3JIT1_9AGAR</name>
<feature type="compositionally biased region" description="Low complexity" evidence="1">
    <location>
        <begin position="189"/>
        <end position="205"/>
    </location>
</feature>
<organism evidence="2 3">
    <name type="scientific">Hohenbuehelia grisea</name>
    <dbReference type="NCBI Taxonomy" id="104357"/>
    <lineage>
        <taxon>Eukaryota</taxon>
        <taxon>Fungi</taxon>
        <taxon>Dikarya</taxon>
        <taxon>Basidiomycota</taxon>
        <taxon>Agaricomycotina</taxon>
        <taxon>Agaricomycetes</taxon>
        <taxon>Agaricomycetidae</taxon>
        <taxon>Agaricales</taxon>
        <taxon>Pleurotineae</taxon>
        <taxon>Pleurotaceae</taxon>
        <taxon>Hohenbuehelia</taxon>
    </lineage>
</organism>
<evidence type="ECO:0000256" key="1">
    <source>
        <dbReference type="SAM" id="MobiDB-lite"/>
    </source>
</evidence>
<protein>
    <submittedName>
        <fullName evidence="2">Uncharacterized protein</fullName>
    </submittedName>
</protein>
<dbReference type="Proteomes" id="UP001556367">
    <property type="component" value="Unassembled WGS sequence"/>
</dbReference>
<sequence>MTESPIPRFWSRSVNVEIPLEAGEYVVHVRLDRQPYRRKEEVIEKVTEWNTRKHARILTERAISRSIASNYIPNLENIPVPLDGIAGIDLNECKERAKTAPRFTRTDSVVGASLLKDKDNASDSHSEGGEEDKDGDESEVESTSVESDEEENTAPRADDKGSDETFVAIGDEPQSTGADAAVDVATAGTPTEAPATNEPSAPTTESVPPGSPVDPTGAQTPAPSQGPPVVMQSPPPMHGSPLLLPAAPSVMMYNEDDVIFLGLRVYTDKAAPAIISGQLRVDLTGAQPSNDYSASGPPY</sequence>